<dbReference type="VEuPathDB" id="TriTrypDB:TCDM_06471"/>
<proteinExistence type="predicted"/>
<reference evidence="1 2" key="1">
    <citation type="journal article" date="2014" name="Genome Announc.">
        <title>Trypanosoma cruzi Clone Dm28c Draft Genome Sequence.</title>
        <authorList>
            <person name="Grisard E.C."/>
            <person name="Teixeira S.M."/>
            <person name="de Almeida L.G."/>
            <person name="Stoco P.H."/>
            <person name="Gerber A.L."/>
            <person name="Talavera-Lopez C."/>
            <person name="Lima O.C."/>
            <person name="Andersson B."/>
            <person name="de Vasconcelos A.T."/>
        </authorList>
    </citation>
    <scope>NUCLEOTIDE SEQUENCE [LARGE SCALE GENOMIC DNA]</scope>
    <source>
        <strain evidence="1 2">Dm28c</strain>
    </source>
</reference>
<gene>
    <name evidence="1" type="ORF">TCDM_06471</name>
</gene>
<dbReference type="InterPro" id="IPR011990">
    <property type="entry name" value="TPR-like_helical_dom_sf"/>
</dbReference>
<keyword evidence="1" id="KW-0687">Ribonucleoprotein</keyword>
<protein>
    <submittedName>
        <fullName evidence="1">Ribonucleoprotein p18</fullName>
    </submittedName>
</protein>
<accession>V5BGM9</accession>
<dbReference type="GO" id="GO:1990904">
    <property type="term" value="C:ribonucleoprotein complex"/>
    <property type="evidence" value="ECO:0007669"/>
    <property type="project" value="UniProtKB-KW"/>
</dbReference>
<name>V5BGM9_TRYCR</name>
<evidence type="ECO:0000313" key="2">
    <source>
        <dbReference type="Proteomes" id="UP000017861"/>
    </source>
</evidence>
<dbReference type="EMBL" id="AYLP01000069">
    <property type="protein sequence ID" value="ESS65222.1"/>
    <property type="molecule type" value="Genomic_DNA"/>
</dbReference>
<evidence type="ECO:0000313" key="1">
    <source>
        <dbReference type="EMBL" id="ESS65222.1"/>
    </source>
</evidence>
<dbReference type="Gene3D" id="1.25.40.10">
    <property type="entry name" value="Tetratricopeptide repeat domain"/>
    <property type="match status" value="1"/>
</dbReference>
<dbReference type="OrthoDB" id="185373at2759"/>
<comment type="caution">
    <text evidence="1">The sequence shown here is derived from an EMBL/GenBank/DDBJ whole genome shotgun (WGS) entry which is preliminary data.</text>
</comment>
<dbReference type="AlphaFoldDB" id="V5BGM9"/>
<organism evidence="1 2">
    <name type="scientific">Trypanosoma cruzi Dm28c</name>
    <dbReference type="NCBI Taxonomy" id="1416333"/>
    <lineage>
        <taxon>Eukaryota</taxon>
        <taxon>Discoba</taxon>
        <taxon>Euglenozoa</taxon>
        <taxon>Kinetoplastea</taxon>
        <taxon>Metakinetoplastina</taxon>
        <taxon>Trypanosomatida</taxon>
        <taxon>Trypanosomatidae</taxon>
        <taxon>Trypanosoma</taxon>
        <taxon>Schizotrypanum</taxon>
    </lineage>
</organism>
<dbReference type="Proteomes" id="UP000017861">
    <property type="component" value="Unassembled WGS sequence"/>
</dbReference>
<sequence>MSVLLCGNDSILFSSSPGLRNETEITDGGWLMQRRHAPLGRPPLVNTNIPFIFCLVLQMSFLPPPHLSFQVFRCASFKDAVVFNHVITPRAVGSGRPVKRRAFFFFFAGEVHTHTLMHATTCFLFSPSVFIYSFRLFIVLCKVQGFTYLRCSYCHISLENPTMRRVSRQLIHATTVAAATRFAATSGAKKYDLFGYEVDTNTAPWIEKIKKCKYYDEAGEVLVNMNVSNCPPDIATYNAALQRIYEAPSKQAQPVENESKFCAMLDLLEEMNHRNKMKPNEESWMWVMRECVKSGQFRLGYCIQKVMEAEFKSCPADLVKQNEANAERAKAEGKEHPSYLSLQVGLFDVKIE</sequence>